<organism evidence="1 2">
    <name type="scientific">Dorcoceras hygrometricum</name>
    <dbReference type="NCBI Taxonomy" id="472368"/>
    <lineage>
        <taxon>Eukaryota</taxon>
        <taxon>Viridiplantae</taxon>
        <taxon>Streptophyta</taxon>
        <taxon>Embryophyta</taxon>
        <taxon>Tracheophyta</taxon>
        <taxon>Spermatophyta</taxon>
        <taxon>Magnoliopsida</taxon>
        <taxon>eudicotyledons</taxon>
        <taxon>Gunneridae</taxon>
        <taxon>Pentapetalae</taxon>
        <taxon>asterids</taxon>
        <taxon>lamiids</taxon>
        <taxon>Lamiales</taxon>
        <taxon>Gesneriaceae</taxon>
        <taxon>Didymocarpoideae</taxon>
        <taxon>Trichosporeae</taxon>
        <taxon>Loxocarpinae</taxon>
        <taxon>Dorcoceras</taxon>
    </lineage>
</organism>
<name>A0A2Z7BTL1_9LAMI</name>
<dbReference type="EMBL" id="KV004545">
    <property type="protein sequence ID" value="KZV35570.1"/>
    <property type="molecule type" value="Genomic_DNA"/>
</dbReference>
<evidence type="ECO:0000313" key="2">
    <source>
        <dbReference type="Proteomes" id="UP000250235"/>
    </source>
</evidence>
<dbReference type="Proteomes" id="UP000250235">
    <property type="component" value="Unassembled WGS sequence"/>
</dbReference>
<protein>
    <submittedName>
        <fullName evidence="1">Uncharacterized protein</fullName>
    </submittedName>
</protein>
<proteinExistence type="predicted"/>
<reference evidence="1 2" key="1">
    <citation type="journal article" date="2015" name="Proc. Natl. Acad. Sci. U.S.A.">
        <title>The resurrection genome of Boea hygrometrica: A blueprint for survival of dehydration.</title>
        <authorList>
            <person name="Xiao L."/>
            <person name="Yang G."/>
            <person name="Zhang L."/>
            <person name="Yang X."/>
            <person name="Zhao S."/>
            <person name="Ji Z."/>
            <person name="Zhou Q."/>
            <person name="Hu M."/>
            <person name="Wang Y."/>
            <person name="Chen M."/>
            <person name="Xu Y."/>
            <person name="Jin H."/>
            <person name="Xiao X."/>
            <person name="Hu G."/>
            <person name="Bao F."/>
            <person name="Hu Y."/>
            <person name="Wan P."/>
            <person name="Li L."/>
            <person name="Deng X."/>
            <person name="Kuang T."/>
            <person name="Xiang C."/>
            <person name="Zhu J.K."/>
            <person name="Oliver M.J."/>
            <person name="He Y."/>
        </authorList>
    </citation>
    <scope>NUCLEOTIDE SEQUENCE [LARGE SCALE GENOMIC DNA]</scope>
    <source>
        <strain evidence="2">cv. XS01</strain>
    </source>
</reference>
<keyword evidence="2" id="KW-1185">Reference proteome</keyword>
<accession>A0A2Z7BTL1</accession>
<dbReference type="AlphaFoldDB" id="A0A2Z7BTL1"/>
<sequence length="102" mass="11318">MTAEERTGGLPGYSAGLGVDPAGGAPGVDWAVKMRIRPPEIETSICDAKYRVSLRLNNRWLTKEIWSFENQIVLVKYGLLNLCLNPVFLAKFSFLDLAGFEN</sequence>
<gene>
    <name evidence="1" type="ORF">F511_28412</name>
</gene>
<evidence type="ECO:0000313" key="1">
    <source>
        <dbReference type="EMBL" id="KZV35570.1"/>
    </source>
</evidence>